<dbReference type="Pfam" id="PF00633">
    <property type="entry name" value="HHH"/>
    <property type="match status" value="1"/>
</dbReference>
<dbReference type="EMBL" id="JAMWBK010000006">
    <property type="protein sequence ID" value="KAJ8903868.1"/>
    <property type="molecule type" value="Genomic_DNA"/>
</dbReference>
<dbReference type="GO" id="GO:0003677">
    <property type="term" value="F:DNA binding"/>
    <property type="evidence" value="ECO:0007669"/>
    <property type="project" value="InterPro"/>
</dbReference>
<dbReference type="AlphaFoldDB" id="A0AAV8UQJ9"/>
<name>A0AAV8UQJ9_9RHOD</name>
<evidence type="ECO:0008006" key="7">
    <source>
        <dbReference type="Google" id="ProtNLM"/>
    </source>
</evidence>
<keyword evidence="1" id="KW-0227">DNA damage</keyword>
<dbReference type="PANTHER" id="PTHR43286">
    <property type="entry name" value="ENDONUCLEASE III-LIKE PROTEIN 1"/>
    <property type="match status" value="1"/>
</dbReference>
<dbReference type="GO" id="GO:0006285">
    <property type="term" value="P:base-excision repair, AP site formation"/>
    <property type="evidence" value="ECO:0007669"/>
    <property type="project" value="TreeGrafter"/>
</dbReference>
<gene>
    <name evidence="5" type="ORF">NDN08_000401</name>
</gene>
<dbReference type="Proteomes" id="UP001157974">
    <property type="component" value="Unassembled WGS sequence"/>
</dbReference>
<dbReference type="GO" id="GO:0005634">
    <property type="term" value="C:nucleus"/>
    <property type="evidence" value="ECO:0007669"/>
    <property type="project" value="TreeGrafter"/>
</dbReference>
<keyword evidence="4" id="KW-0326">Glycosidase</keyword>
<evidence type="ECO:0000313" key="5">
    <source>
        <dbReference type="EMBL" id="KAJ8903868.1"/>
    </source>
</evidence>
<evidence type="ECO:0000256" key="2">
    <source>
        <dbReference type="ARBA" id="ARBA00022801"/>
    </source>
</evidence>
<protein>
    <recommendedName>
        <fullName evidence="7">HhH-GPD domain-containing protein</fullName>
    </recommendedName>
</protein>
<evidence type="ECO:0000256" key="3">
    <source>
        <dbReference type="ARBA" id="ARBA00023204"/>
    </source>
</evidence>
<dbReference type="Gene3D" id="1.10.340.30">
    <property type="entry name" value="Hypothetical protein, domain 2"/>
    <property type="match status" value="1"/>
</dbReference>
<evidence type="ECO:0000256" key="1">
    <source>
        <dbReference type="ARBA" id="ARBA00022763"/>
    </source>
</evidence>
<accession>A0AAV8UQJ9</accession>
<dbReference type="InterPro" id="IPR000445">
    <property type="entry name" value="HhH_motif"/>
</dbReference>
<proteinExistence type="predicted"/>
<evidence type="ECO:0000256" key="4">
    <source>
        <dbReference type="ARBA" id="ARBA00023295"/>
    </source>
</evidence>
<organism evidence="5 6">
    <name type="scientific">Rhodosorus marinus</name>
    <dbReference type="NCBI Taxonomy" id="101924"/>
    <lineage>
        <taxon>Eukaryota</taxon>
        <taxon>Rhodophyta</taxon>
        <taxon>Stylonematophyceae</taxon>
        <taxon>Stylonematales</taxon>
        <taxon>Stylonemataceae</taxon>
        <taxon>Rhodosorus</taxon>
    </lineage>
</organism>
<dbReference type="GO" id="GO:0000703">
    <property type="term" value="F:oxidized pyrimidine nucleobase lesion DNA N-glycosylase activity"/>
    <property type="evidence" value="ECO:0007669"/>
    <property type="project" value="TreeGrafter"/>
</dbReference>
<reference evidence="5 6" key="1">
    <citation type="journal article" date="2023" name="Nat. Commun.">
        <title>Origin of minicircular mitochondrial genomes in red algae.</title>
        <authorList>
            <person name="Lee Y."/>
            <person name="Cho C.H."/>
            <person name="Lee Y.M."/>
            <person name="Park S.I."/>
            <person name="Yang J.H."/>
            <person name="West J.A."/>
            <person name="Bhattacharya D."/>
            <person name="Yoon H.S."/>
        </authorList>
    </citation>
    <scope>NUCLEOTIDE SEQUENCE [LARGE SCALE GENOMIC DNA]</scope>
    <source>
        <strain evidence="5 6">CCMP1338</strain>
        <tissue evidence="5">Whole cell</tissue>
    </source>
</reference>
<dbReference type="GO" id="GO:0003906">
    <property type="term" value="F:DNA-(apurinic or apyrimidinic site) endonuclease activity"/>
    <property type="evidence" value="ECO:0007669"/>
    <property type="project" value="TreeGrafter"/>
</dbReference>
<sequence>MGDAVNFDGFKYAGKRKTASERQMPLPKRGKVAEEKEVLPLHEESEEDRIRAAKEKWFGFTDPKAETAVRRFQVLVAVLLSKQTHPSVLSSSMKSLVDEGLCVDYVLKIEEDKLKDQLKSVHYNRQKASHIKSAAVAVNEAKEVPATHDELIKLPGIGPALAKILVNVLN</sequence>
<dbReference type="InterPro" id="IPR011257">
    <property type="entry name" value="DNA_glycosylase"/>
</dbReference>
<keyword evidence="6" id="KW-1185">Reference proteome</keyword>
<dbReference type="SUPFAM" id="SSF48150">
    <property type="entry name" value="DNA-glycosylase"/>
    <property type="match status" value="1"/>
</dbReference>
<dbReference type="GO" id="GO:0006289">
    <property type="term" value="P:nucleotide-excision repair"/>
    <property type="evidence" value="ECO:0007669"/>
    <property type="project" value="TreeGrafter"/>
</dbReference>
<evidence type="ECO:0000313" key="6">
    <source>
        <dbReference type="Proteomes" id="UP001157974"/>
    </source>
</evidence>
<dbReference type="PANTHER" id="PTHR43286:SF1">
    <property type="entry name" value="ENDONUCLEASE III-LIKE PROTEIN 1"/>
    <property type="match status" value="1"/>
</dbReference>
<keyword evidence="3" id="KW-0234">DNA repair</keyword>
<comment type="caution">
    <text evidence="5">The sequence shown here is derived from an EMBL/GenBank/DDBJ whole genome shotgun (WGS) entry which is preliminary data.</text>
</comment>
<keyword evidence="2" id="KW-0378">Hydrolase</keyword>